<name>A0A0P1GLJ2_9RHOB</name>
<accession>A0A0P1GLJ2</accession>
<evidence type="ECO:0000313" key="3">
    <source>
        <dbReference type="EMBL" id="CUH82967.1"/>
    </source>
</evidence>
<proteinExistence type="predicted"/>
<keyword evidence="4" id="KW-1185">Reference proteome</keyword>
<evidence type="ECO:0000313" key="4">
    <source>
        <dbReference type="Proteomes" id="UP000051681"/>
    </source>
</evidence>
<sequence length="86" mass="9623">MGHRIALGCPELHFWLNRSVARAMGVNLSEAMADGELTAQGYAEMVTRCRQCTQVTQCQHWLSQASSQEAPPEHCLNAKEMARLKH</sequence>
<dbReference type="STRING" id="340021.TM5383_00149"/>
<feature type="region of interest" description="Disordered" evidence="1">
    <location>
        <begin position="65"/>
        <end position="86"/>
    </location>
</feature>
<organism evidence="3 4">
    <name type="scientific">Thalassovita mediterranea</name>
    <dbReference type="NCBI Taxonomy" id="340021"/>
    <lineage>
        <taxon>Bacteria</taxon>
        <taxon>Pseudomonadati</taxon>
        <taxon>Pseudomonadota</taxon>
        <taxon>Alphaproteobacteria</taxon>
        <taxon>Rhodobacterales</taxon>
        <taxon>Roseobacteraceae</taxon>
        <taxon>Thalassovita</taxon>
    </lineage>
</organism>
<dbReference type="Pfam" id="PF20056">
    <property type="entry name" value="DUF6455"/>
    <property type="match status" value="1"/>
</dbReference>
<evidence type="ECO:0000256" key="1">
    <source>
        <dbReference type="SAM" id="MobiDB-lite"/>
    </source>
</evidence>
<feature type="compositionally biased region" description="Basic and acidic residues" evidence="1">
    <location>
        <begin position="76"/>
        <end position="86"/>
    </location>
</feature>
<feature type="domain" description="DUF6455" evidence="2">
    <location>
        <begin position="12"/>
        <end position="85"/>
    </location>
</feature>
<protein>
    <recommendedName>
        <fullName evidence="2">DUF6455 domain-containing protein</fullName>
    </recommendedName>
</protein>
<dbReference type="OrthoDB" id="7859249at2"/>
<dbReference type="InterPro" id="IPR045601">
    <property type="entry name" value="DUF6455"/>
</dbReference>
<dbReference type="Proteomes" id="UP000051681">
    <property type="component" value="Unassembled WGS sequence"/>
</dbReference>
<evidence type="ECO:0000259" key="2">
    <source>
        <dbReference type="Pfam" id="PF20056"/>
    </source>
</evidence>
<dbReference type="RefSeq" id="WP_058317133.1">
    <property type="nucleotide sequence ID" value="NZ_CYSF01000001.1"/>
</dbReference>
<dbReference type="AlphaFoldDB" id="A0A0P1GLJ2"/>
<gene>
    <name evidence="3" type="ORF">TM5383_00149</name>
</gene>
<reference evidence="3 4" key="1">
    <citation type="submission" date="2015-09" db="EMBL/GenBank/DDBJ databases">
        <authorList>
            <consortium name="Swine Surveillance"/>
        </authorList>
    </citation>
    <scope>NUCLEOTIDE SEQUENCE [LARGE SCALE GENOMIC DNA]</scope>
    <source>
        <strain evidence="3 4">CECT 8383</strain>
    </source>
</reference>
<dbReference type="EMBL" id="CYSF01000001">
    <property type="protein sequence ID" value="CUH82967.1"/>
    <property type="molecule type" value="Genomic_DNA"/>
</dbReference>